<keyword evidence="4" id="KW-1133">Transmembrane helix</keyword>
<feature type="transmembrane region" description="Helical" evidence="4">
    <location>
        <begin position="22"/>
        <end position="41"/>
    </location>
</feature>
<evidence type="ECO:0000256" key="3">
    <source>
        <dbReference type="ARBA" id="ARBA00023088"/>
    </source>
</evidence>
<organism evidence="6 7">
    <name type="scientific">Cronobacter condimenti 1330</name>
    <dbReference type="NCBI Taxonomy" id="1073999"/>
    <lineage>
        <taxon>Bacteria</taxon>
        <taxon>Pseudomonadati</taxon>
        <taxon>Pseudomonadota</taxon>
        <taxon>Gammaproteobacteria</taxon>
        <taxon>Enterobacterales</taxon>
        <taxon>Enterobacteriaceae</taxon>
        <taxon>Cronobacter</taxon>
    </lineage>
</organism>
<name>K8A186_9ENTR</name>
<accession>K8A186</accession>
<evidence type="ECO:0000313" key="6">
    <source>
        <dbReference type="EMBL" id="CCJ73233.1"/>
    </source>
</evidence>
<evidence type="ECO:0000256" key="1">
    <source>
        <dbReference type="ARBA" id="ARBA00022512"/>
    </source>
</evidence>
<feature type="domain" description="Gram-positive cocci surface proteins LPxTG" evidence="5">
    <location>
        <begin position="7"/>
        <end position="46"/>
    </location>
</feature>
<keyword evidence="2" id="KW-0964">Secreted</keyword>
<comment type="caution">
    <text evidence="6">The sequence shown here is derived from an EMBL/GenBank/DDBJ whole genome shotgun (WGS) entry which is preliminary data.</text>
</comment>
<dbReference type="InterPro" id="IPR019931">
    <property type="entry name" value="LPXTG_anchor"/>
</dbReference>
<dbReference type="Proteomes" id="UP000009340">
    <property type="component" value="Unassembled WGS sequence"/>
</dbReference>
<sequence>MLLAILRRLPETGVTVTYEEEMHTLGMIIGALIVIFIVMAMKKRKR</sequence>
<evidence type="ECO:0000256" key="4">
    <source>
        <dbReference type="SAM" id="Phobius"/>
    </source>
</evidence>
<keyword evidence="1" id="KW-0134">Cell wall</keyword>
<evidence type="ECO:0000256" key="2">
    <source>
        <dbReference type="ARBA" id="ARBA00022525"/>
    </source>
</evidence>
<dbReference type="EMBL" id="CAKW01000098">
    <property type="protein sequence ID" value="CCJ73233.1"/>
    <property type="molecule type" value="Genomic_DNA"/>
</dbReference>
<evidence type="ECO:0000259" key="5">
    <source>
        <dbReference type="Pfam" id="PF00746"/>
    </source>
</evidence>
<reference evidence="6" key="1">
    <citation type="submission" date="2012-07" db="EMBL/GenBank/DDBJ databases">
        <authorList>
            <person name="Cummings C."/>
        </authorList>
    </citation>
    <scope>NUCLEOTIDE SEQUENCE</scope>
    <source>
        <strain evidence="6">1330</strain>
    </source>
</reference>
<gene>
    <name evidence="6" type="ORF">BN137_2609</name>
</gene>
<keyword evidence="3" id="KW-0572">Peptidoglycan-anchor</keyword>
<protein>
    <recommendedName>
        <fullName evidence="5">Gram-positive cocci surface proteins LPxTG domain-containing protein</fullName>
    </recommendedName>
</protein>
<dbReference type="AlphaFoldDB" id="K8A186"/>
<evidence type="ECO:0000313" key="7">
    <source>
        <dbReference type="Proteomes" id="UP000009340"/>
    </source>
</evidence>
<dbReference type="Pfam" id="PF00746">
    <property type="entry name" value="Gram_pos_anchor"/>
    <property type="match status" value="1"/>
</dbReference>
<keyword evidence="4" id="KW-0812">Transmembrane</keyword>
<keyword evidence="4" id="KW-0472">Membrane</keyword>
<proteinExistence type="predicted"/>